<dbReference type="GO" id="GO:0016020">
    <property type="term" value="C:membrane"/>
    <property type="evidence" value="ECO:0007669"/>
    <property type="project" value="UniProtKB-SubCell"/>
</dbReference>
<evidence type="ECO:0000256" key="2">
    <source>
        <dbReference type="ARBA" id="ARBA00009045"/>
    </source>
</evidence>
<dbReference type="Proteomes" id="UP000289734">
    <property type="component" value="Unassembled WGS sequence"/>
</dbReference>
<sequence>MKQNSFIFSTSVIAWPLFFVLALWIVFWVEVRFKIDLSSYGILPRTVNGLKGIILSPFLHGDIKHLYNNSIPLLFLIAVLRYFYREVSLQVLVFGILFSGIGTWMIGRESYHIGASGLIYVLVSFIFFKGIQTQYYRLVALSLVIVMLYGGMVWYIFPEVENGISWEGHLAGFITGFLFSLLYKAEKYKKPIRYEWEKPDFNPENDPFMKHFDEQGNFVNTPKPEELEVDYSFFKIDENVFYEFKPENEKE</sequence>
<evidence type="ECO:0000256" key="5">
    <source>
        <dbReference type="ARBA" id="ARBA00022801"/>
    </source>
</evidence>
<reference evidence="11" key="1">
    <citation type="submission" date="2019-01" db="EMBL/GenBank/DDBJ databases">
        <title>Cytophagaceae bacterium strain CAR-16.</title>
        <authorList>
            <person name="Chen W.-M."/>
        </authorList>
    </citation>
    <scope>NUCLEOTIDE SEQUENCE [LARGE SCALE GENOMIC DNA]</scope>
    <source>
        <strain evidence="11">ICH-30</strain>
    </source>
</reference>
<keyword evidence="3 10" id="KW-0645">Protease</keyword>
<comment type="similarity">
    <text evidence="2">Belongs to the peptidase S54 family.</text>
</comment>
<evidence type="ECO:0000256" key="1">
    <source>
        <dbReference type="ARBA" id="ARBA00004141"/>
    </source>
</evidence>
<dbReference type="InterPro" id="IPR035952">
    <property type="entry name" value="Rhomboid-like_sf"/>
</dbReference>
<keyword evidence="7 8" id="KW-0472">Membrane</keyword>
<feature type="transmembrane region" description="Helical" evidence="8">
    <location>
        <begin position="163"/>
        <end position="183"/>
    </location>
</feature>
<dbReference type="PANTHER" id="PTHR43066">
    <property type="entry name" value="RHOMBOID-RELATED PROTEIN"/>
    <property type="match status" value="1"/>
</dbReference>
<keyword evidence="11" id="KW-1185">Reference proteome</keyword>
<dbReference type="PANTHER" id="PTHR43066:SF1">
    <property type="entry name" value="RHOMBOID PROTEIN 2"/>
    <property type="match status" value="1"/>
</dbReference>
<gene>
    <name evidence="10" type="ORF">EQG68_02095</name>
</gene>
<dbReference type="InterPro" id="IPR022764">
    <property type="entry name" value="Peptidase_S54_rhomboid_dom"/>
</dbReference>
<evidence type="ECO:0000256" key="4">
    <source>
        <dbReference type="ARBA" id="ARBA00022692"/>
    </source>
</evidence>
<feature type="transmembrane region" description="Helical" evidence="8">
    <location>
        <begin position="12"/>
        <end position="29"/>
    </location>
</feature>
<dbReference type="EMBL" id="SBKQ01000002">
    <property type="protein sequence ID" value="RXR34722.1"/>
    <property type="molecule type" value="Genomic_DNA"/>
</dbReference>
<keyword evidence="6 8" id="KW-1133">Transmembrane helix</keyword>
<keyword evidence="5" id="KW-0378">Hydrolase</keyword>
<evidence type="ECO:0000256" key="3">
    <source>
        <dbReference type="ARBA" id="ARBA00022670"/>
    </source>
</evidence>
<evidence type="ECO:0000256" key="8">
    <source>
        <dbReference type="SAM" id="Phobius"/>
    </source>
</evidence>
<dbReference type="RefSeq" id="WP_129463129.1">
    <property type="nucleotide sequence ID" value="NZ_SBKQ01000002.1"/>
</dbReference>
<evidence type="ECO:0000259" key="9">
    <source>
        <dbReference type="Pfam" id="PF01694"/>
    </source>
</evidence>
<dbReference type="AlphaFoldDB" id="A0A4Q1KWV7"/>
<evidence type="ECO:0000256" key="7">
    <source>
        <dbReference type="ARBA" id="ARBA00023136"/>
    </source>
</evidence>
<evidence type="ECO:0000256" key="6">
    <source>
        <dbReference type="ARBA" id="ARBA00022989"/>
    </source>
</evidence>
<dbReference type="Pfam" id="PF01694">
    <property type="entry name" value="Rhomboid"/>
    <property type="match status" value="1"/>
</dbReference>
<dbReference type="OrthoDB" id="465874at2"/>
<keyword evidence="4 8" id="KW-0812">Transmembrane</keyword>
<feature type="transmembrane region" description="Helical" evidence="8">
    <location>
        <begin position="91"/>
        <end position="107"/>
    </location>
</feature>
<feature type="domain" description="Peptidase S54 rhomboid" evidence="9">
    <location>
        <begin position="53"/>
        <end position="183"/>
    </location>
</feature>
<comment type="caution">
    <text evidence="10">The sequence shown here is derived from an EMBL/GenBank/DDBJ whole genome shotgun (WGS) entry which is preliminary data.</text>
</comment>
<dbReference type="SUPFAM" id="SSF144091">
    <property type="entry name" value="Rhomboid-like"/>
    <property type="match status" value="1"/>
</dbReference>
<feature type="transmembrane region" description="Helical" evidence="8">
    <location>
        <begin position="138"/>
        <end position="157"/>
    </location>
</feature>
<feature type="transmembrane region" description="Helical" evidence="8">
    <location>
        <begin position="113"/>
        <end position="131"/>
    </location>
</feature>
<accession>A0A4Q1KWV7</accession>
<dbReference type="GO" id="GO:0006508">
    <property type="term" value="P:proteolysis"/>
    <property type="evidence" value="ECO:0007669"/>
    <property type="project" value="UniProtKB-KW"/>
</dbReference>
<organism evidence="10 11">
    <name type="scientific">Flavobacterium piscinae</name>
    <dbReference type="NCBI Taxonomy" id="2506424"/>
    <lineage>
        <taxon>Bacteria</taxon>
        <taxon>Pseudomonadati</taxon>
        <taxon>Bacteroidota</taxon>
        <taxon>Flavobacteriia</taxon>
        <taxon>Flavobacteriales</taxon>
        <taxon>Flavobacteriaceae</taxon>
        <taxon>Flavobacterium</taxon>
    </lineage>
</organism>
<evidence type="ECO:0000313" key="10">
    <source>
        <dbReference type="EMBL" id="RXR34722.1"/>
    </source>
</evidence>
<comment type="subcellular location">
    <subcellularLocation>
        <location evidence="1">Membrane</location>
        <topology evidence="1">Multi-pass membrane protein</topology>
    </subcellularLocation>
</comment>
<protein>
    <submittedName>
        <fullName evidence="10">Rhomboid family intramembrane serine protease</fullName>
    </submittedName>
</protein>
<name>A0A4Q1KWV7_9FLAO</name>
<dbReference type="Gene3D" id="1.20.1540.10">
    <property type="entry name" value="Rhomboid-like"/>
    <property type="match status" value="1"/>
</dbReference>
<dbReference type="GO" id="GO:0004252">
    <property type="term" value="F:serine-type endopeptidase activity"/>
    <property type="evidence" value="ECO:0007669"/>
    <property type="project" value="InterPro"/>
</dbReference>
<feature type="transmembrane region" description="Helical" evidence="8">
    <location>
        <begin position="66"/>
        <end position="84"/>
    </location>
</feature>
<proteinExistence type="inferred from homology"/>
<evidence type="ECO:0000313" key="11">
    <source>
        <dbReference type="Proteomes" id="UP000289734"/>
    </source>
</evidence>